<dbReference type="PANTHER" id="PTHR37953">
    <property type="entry name" value="UPF0127 PROTEIN MJ1496"/>
    <property type="match status" value="1"/>
</dbReference>
<dbReference type="AlphaFoldDB" id="A0A939EL11"/>
<sequence length="170" mass="18403">MTSFPGVQKISEISGISGVARSAIAAALLLVSATVASAQTAERVALSIHTPEMVHAFQVEVARTDSERARGLMHREDMAVDQGMLFIFEAAGQRYFWMKDTPLSLDIIFVDEDGEIIRIADHTVPFSENIVPSNGDALYVLELLAGTSEELGITEGDRLVSEAMNVPKNP</sequence>
<accession>A0A939EL11</accession>
<evidence type="ECO:0000313" key="1">
    <source>
        <dbReference type="EMBL" id="MBO0344635.1"/>
    </source>
</evidence>
<dbReference type="Proteomes" id="UP000664779">
    <property type="component" value="Unassembled WGS sequence"/>
</dbReference>
<keyword evidence="2" id="KW-1185">Reference proteome</keyword>
<name>A0A939EL11_9HYPH</name>
<comment type="caution">
    <text evidence="1">The sequence shown here is derived from an EMBL/GenBank/DDBJ whole genome shotgun (WGS) entry which is preliminary data.</text>
</comment>
<protein>
    <submittedName>
        <fullName evidence="1">DUF192 domain-containing protein</fullName>
    </submittedName>
</protein>
<evidence type="ECO:0000313" key="2">
    <source>
        <dbReference type="Proteomes" id="UP000664779"/>
    </source>
</evidence>
<gene>
    <name evidence="1" type="ORF">J0X15_05345</name>
</gene>
<organism evidence="1 2">
    <name type="scientific">Roseibium limicola</name>
    <dbReference type="NCBI Taxonomy" id="2816037"/>
    <lineage>
        <taxon>Bacteria</taxon>
        <taxon>Pseudomonadati</taxon>
        <taxon>Pseudomonadota</taxon>
        <taxon>Alphaproteobacteria</taxon>
        <taxon>Hyphomicrobiales</taxon>
        <taxon>Stappiaceae</taxon>
        <taxon>Roseibium</taxon>
    </lineage>
</organism>
<reference evidence="1" key="1">
    <citation type="submission" date="2021-03" db="EMBL/GenBank/DDBJ databases">
        <title>Roseibium sp. CAU 1637 isolated from Incheon.</title>
        <authorList>
            <person name="Kim W."/>
        </authorList>
    </citation>
    <scope>NUCLEOTIDE SEQUENCE</scope>
    <source>
        <strain evidence="1">CAU 1637</strain>
    </source>
</reference>
<dbReference type="EMBL" id="JAFLNF010000002">
    <property type="protein sequence ID" value="MBO0344635.1"/>
    <property type="molecule type" value="Genomic_DNA"/>
</dbReference>
<dbReference type="InterPro" id="IPR038695">
    <property type="entry name" value="Saro_0823-like_sf"/>
</dbReference>
<dbReference type="InterPro" id="IPR003795">
    <property type="entry name" value="DUF192"/>
</dbReference>
<dbReference type="RefSeq" id="WP_206939285.1">
    <property type="nucleotide sequence ID" value="NZ_JAFLNF010000002.1"/>
</dbReference>
<dbReference type="PANTHER" id="PTHR37953:SF1">
    <property type="entry name" value="UPF0127 PROTEIN MJ1496"/>
    <property type="match status" value="1"/>
</dbReference>
<dbReference type="Pfam" id="PF02643">
    <property type="entry name" value="DUF192"/>
    <property type="match status" value="1"/>
</dbReference>
<proteinExistence type="predicted"/>
<dbReference type="Gene3D" id="2.60.120.1140">
    <property type="entry name" value="Protein of unknown function DUF192"/>
    <property type="match status" value="1"/>
</dbReference>